<dbReference type="Gene3D" id="2.170.300.10">
    <property type="entry name" value="Tie2 ligand-binding domain superfamily"/>
    <property type="match status" value="1"/>
</dbReference>
<feature type="disulfide bond" evidence="15">
    <location>
        <begin position="463"/>
        <end position="480"/>
    </location>
</feature>
<evidence type="ECO:0000256" key="12">
    <source>
        <dbReference type="ARBA" id="ARBA00023273"/>
    </source>
</evidence>
<feature type="domain" description="Laminin EGF-like" evidence="20">
    <location>
        <begin position="644"/>
        <end position="688"/>
    </location>
</feature>
<keyword evidence="7" id="KW-0084">Basement membrane</keyword>
<feature type="domain" description="Laminin EGF-like" evidence="20">
    <location>
        <begin position="1487"/>
        <end position="1534"/>
    </location>
</feature>
<feature type="disulfide bond" evidence="15">
    <location>
        <begin position="1396"/>
        <end position="1408"/>
    </location>
</feature>
<evidence type="ECO:0000256" key="14">
    <source>
        <dbReference type="PROSITE-ProRule" id="PRU00122"/>
    </source>
</evidence>
<dbReference type="PROSITE" id="PS50027">
    <property type="entry name" value="EGF_LAM_2"/>
    <property type="match status" value="14"/>
</dbReference>
<dbReference type="CDD" id="cd02795">
    <property type="entry name" value="CBM6-CBM35-CBM36_like"/>
    <property type="match status" value="1"/>
</dbReference>
<dbReference type="FunFam" id="2.10.25.10:FF:000074">
    <property type="entry name" value="Laminin subunit alpha"/>
    <property type="match status" value="1"/>
</dbReference>
<feature type="domain" description="Laminin EGF-like" evidence="20">
    <location>
        <begin position="689"/>
        <end position="743"/>
    </location>
</feature>
<feature type="disulfide bond" evidence="15">
    <location>
        <begin position="767"/>
        <end position="776"/>
    </location>
</feature>
<dbReference type="GO" id="GO:0005102">
    <property type="term" value="F:signaling receptor binding"/>
    <property type="evidence" value="ECO:0007669"/>
    <property type="project" value="InterPro"/>
</dbReference>
<dbReference type="GO" id="GO:0030334">
    <property type="term" value="P:regulation of cell migration"/>
    <property type="evidence" value="ECO:0007669"/>
    <property type="project" value="InterPro"/>
</dbReference>
<dbReference type="SMART" id="SM00136">
    <property type="entry name" value="LamNT"/>
    <property type="match status" value="1"/>
</dbReference>
<dbReference type="FunFam" id="2.10.25.10:FF:000388">
    <property type="entry name" value="Laminin subunit alpha"/>
    <property type="match status" value="1"/>
</dbReference>
<dbReference type="FunFam" id="2.10.25.10:FF:000069">
    <property type="entry name" value="Laminin subunit alpha 1"/>
    <property type="match status" value="1"/>
</dbReference>
<reference evidence="23" key="1">
    <citation type="submission" date="2022-12" db="EMBL/GenBank/DDBJ databases">
        <title>Chromosome-level genome assembly of the bean flower thrips Megalurothrips usitatus.</title>
        <authorList>
            <person name="Ma L."/>
            <person name="Liu Q."/>
            <person name="Li H."/>
            <person name="Cai W."/>
        </authorList>
    </citation>
    <scope>NUCLEOTIDE SEQUENCE</scope>
    <source>
        <strain evidence="23">Cailab_2022a</strain>
    </source>
</reference>
<feature type="disulfide bond" evidence="15">
    <location>
        <begin position="1843"/>
        <end position="1852"/>
    </location>
</feature>
<dbReference type="PROSITE" id="PS01248">
    <property type="entry name" value="EGF_LAM_1"/>
    <property type="match status" value="7"/>
</dbReference>
<evidence type="ECO:0000256" key="6">
    <source>
        <dbReference type="ARBA" id="ARBA00022737"/>
    </source>
</evidence>
<organism evidence="23 24">
    <name type="scientific">Megalurothrips usitatus</name>
    <name type="common">bean blossom thrips</name>
    <dbReference type="NCBI Taxonomy" id="439358"/>
    <lineage>
        <taxon>Eukaryota</taxon>
        <taxon>Metazoa</taxon>
        <taxon>Ecdysozoa</taxon>
        <taxon>Arthropoda</taxon>
        <taxon>Hexapoda</taxon>
        <taxon>Insecta</taxon>
        <taxon>Pterygota</taxon>
        <taxon>Neoptera</taxon>
        <taxon>Paraneoptera</taxon>
        <taxon>Thysanoptera</taxon>
        <taxon>Terebrantia</taxon>
        <taxon>Thripoidea</taxon>
        <taxon>Thripidae</taxon>
        <taxon>Megalurothrips</taxon>
    </lineage>
</organism>
<dbReference type="PANTHER" id="PTHR10574:SF406">
    <property type="entry name" value="LAMININ SUBUNIT ALPHA 5"/>
    <property type="match status" value="1"/>
</dbReference>
<evidence type="ECO:0000259" key="21">
    <source>
        <dbReference type="PROSITE" id="PS51115"/>
    </source>
</evidence>
<evidence type="ECO:0000256" key="16">
    <source>
        <dbReference type="SAM" id="Coils"/>
    </source>
</evidence>
<feature type="disulfide bond" evidence="15">
    <location>
        <begin position="555"/>
        <end position="572"/>
    </location>
</feature>
<dbReference type="PROSITE" id="PS00022">
    <property type="entry name" value="EGF_1"/>
    <property type="match status" value="2"/>
</dbReference>
<feature type="disulfide bond" evidence="15">
    <location>
        <begin position="599"/>
        <end position="611"/>
    </location>
</feature>
<dbReference type="SMART" id="SM00181">
    <property type="entry name" value="EGF"/>
    <property type="match status" value="14"/>
</dbReference>
<protein>
    <recommendedName>
        <fullName evidence="25">Laminin subunit alpha</fullName>
    </recommendedName>
</protein>
<keyword evidence="6" id="KW-0677">Repeat</keyword>
<dbReference type="Gene3D" id="2.60.120.200">
    <property type="match status" value="5"/>
</dbReference>
<feature type="domain" description="Laminin EGF-like" evidence="20">
    <location>
        <begin position="2032"/>
        <end position="2078"/>
    </location>
</feature>
<dbReference type="GO" id="GO:0005604">
    <property type="term" value="C:basement membrane"/>
    <property type="evidence" value="ECO:0007669"/>
    <property type="project" value="UniProtKB-SubCell"/>
</dbReference>
<keyword evidence="9 16" id="KW-0175">Coiled coil</keyword>
<dbReference type="FunFam" id="2.10.25.10:FF:000407">
    <property type="entry name" value="Laminin subunit alpha-3"/>
    <property type="match status" value="1"/>
</dbReference>
<feature type="disulfide bond" evidence="15">
    <location>
        <begin position="507"/>
        <end position="519"/>
    </location>
</feature>
<keyword evidence="12" id="KW-0966">Cell projection</keyword>
<dbReference type="InterPro" id="IPR001791">
    <property type="entry name" value="Laminin_G"/>
</dbReference>
<dbReference type="PROSITE" id="PS50025">
    <property type="entry name" value="LAM_G_DOMAIN"/>
    <property type="match status" value="5"/>
</dbReference>
<feature type="compositionally biased region" description="Pro residues" evidence="17">
    <location>
        <begin position="3286"/>
        <end position="3295"/>
    </location>
</feature>
<feature type="domain" description="Laminin G" evidence="19">
    <location>
        <begin position="2688"/>
        <end position="2888"/>
    </location>
</feature>
<feature type="disulfide bond" evidence="15">
    <location>
        <begin position="482"/>
        <end position="491"/>
    </location>
</feature>
<dbReference type="Pfam" id="PF24973">
    <property type="entry name" value="EGF_LMN_ATRN"/>
    <property type="match status" value="1"/>
</dbReference>
<dbReference type="Pfam" id="PF06008">
    <property type="entry name" value="Laminin_I"/>
    <property type="match status" value="1"/>
</dbReference>
<feature type="disulfide bond" evidence="15">
    <location>
        <begin position="1510"/>
        <end position="1519"/>
    </location>
</feature>
<feature type="domain" description="Laminin EGF-like" evidence="20">
    <location>
        <begin position="553"/>
        <end position="598"/>
    </location>
</feature>
<dbReference type="PROSITE" id="PS51117">
    <property type="entry name" value="LAMININ_NTER"/>
    <property type="match status" value="1"/>
</dbReference>
<feature type="domain" description="Laminin IV type A" evidence="21">
    <location>
        <begin position="1606"/>
        <end position="1790"/>
    </location>
</feature>
<feature type="disulfide bond" evidence="15">
    <location>
        <begin position="1556"/>
        <end position="1565"/>
    </location>
</feature>
<dbReference type="Pfam" id="PF06009">
    <property type="entry name" value="Laminin_II"/>
    <property type="match status" value="1"/>
</dbReference>
<dbReference type="GO" id="GO:0045995">
    <property type="term" value="P:regulation of embryonic development"/>
    <property type="evidence" value="ECO:0007669"/>
    <property type="project" value="InterPro"/>
</dbReference>
<dbReference type="GO" id="GO:0030155">
    <property type="term" value="P:regulation of cell adhesion"/>
    <property type="evidence" value="ECO:0007669"/>
    <property type="project" value="InterPro"/>
</dbReference>
<dbReference type="Pfam" id="PF00052">
    <property type="entry name" value="Laminin_B"/>
    <property type="match status" value="1"/>
</dbReference>
<dbReference type="CDD" id="cd00110">
    <property type="entry name" value="LamG"/>
    <property type="match status" value="5"/>
</dbReference>
<name>A0AAV7XBW0_9NEOP</name>
<evidence type="ECO:0000256" key="13">
    <source>
        <dbReference type="ARBA" id="ARBA00023292"/>
    </source>
</evidence>
<keyword evidence="11" id="KW-0325">Glycoprotein</keyword>
<dbReference type="Pfam" id="PF02210">
    <property type="entry name" value="Laminin_G_2"/>
    <property type="match status" value="5"/>
</dbReference>
<evidence type="ECO:0000256" key="11">
    <source>
        <dbReference type="ARBA" id="ARBA00023180"/>
    </source>
</evidence>
<dbReference type="InterPro" id="IPR000742">
    <property type="entry name" value="EGF"/>
</dbReference>
<feature type="domain" description="Laminin N-terminal" evidence="22">
    <location>
        <begin position="36"/>
        <end position="286"/>
    </location>
</feature>
<feature type="domain" description="Laminin EGF-like" evidence="20">
    <location>
        <begin position="1985"/>
        <end position="2031"/>
    </location>
</feature>
<keyword evidence="3" id="KW-0964">Secreted</keyword>
<evidence type="ECO:0000256" key="1">
    <source>
        <dbReference type="ARBA" id="ARBA00004302"/>
    </source>
</evidence>
<comment type="caution">
    <text evidence="15">Lacks conserved residue(s) required for the propagation of feature annotation.</text>
</comment>
<dbReference type="InterPro" id="IPR002049">
    <property type="entry name" value="LE_dom"/>
</dbReference>
<feature type="disulfide bond" evidence="15">
    <location>
        <begin position="619"/>
        <end position="628"/>
    </location>
</feature>
<feature type="disulfide bond" evidence="15">
    <location>
        <begin position="1956"/>
        <end position="1965"/>
    </location>
</feature>
<dbReference type="FunFam" id="2.10.25.10:FF:000051">
    <property type="entry name" value="Laminin subunit alpha 4"/>
    <property type="match status" value="1"/>
</dbReference>
<keyword evidence="4" id="KW-0272">Extracellular matrix</keyword>
<dbReference type="CDD" id="cd00055">
    <property type="entry name" value="EGF_Lam"/>
    <property type="match status" value="22"/>
</dbReference>
<dbReference type="InterPro" id="IPR010307">
    <property type="entry name" value="Laminin_dom_II"/>
</dbReference>
<keyword evidence="10 15" id="KW-1015">Disulfide bond</keyword>
<dbReference type="Pfam" id="PF00053">
    <property type="entry name" value="EGF_laminin"/>
    <property type="match status" value="19"/>
</dbReference>
<dbReference type="InterPro" id="IPR050440">
    <property type="entry name" value="Laminin/Netrin_ECM"/>
</dbReference>
<feature type="disulfide bond" evidence="15">
    <location>
        <begin position="1535"/>
        <end position="1547"/>
    </location>
</feature>
<evidence type="ECO:0000256" key="9">
    <source>
        <dbReference type="ARBA" id="ARBA00023054"/>
    </source>
</evidence>
<feature type="domain" description="Laminin EGF-like" evidence="20">
    <location>
        <begin position="744"/>
        <end position="796"/>
    </location>
</feature>
<dbReference type="FunFam" id="2.10.25.10:FF:000034">
    <property type="entry name" value="Laminin subunit alpha 3"/>
    <property type="match status" value="3"/>
</dbReference>
<keyword evidence="8" id="KW-0130">Cell adhesion</keyword>
<evidence type="ECO:0000259" key="22">
    <source>
        <dbReference type="PROSITE" id="PS51117"/>
    </source>
</evidence>
<feature type="domain" description="Laminin EGF-like" evidence="20">
    <location>
        <begin position="599"/>
        <end position="643"/>
    </location>
</feature>
<feature type="coiled-coil region" evidence="16">
    <location>
        <begin position="2312"/>
        <end position="2346"/>
    </location>
</feature>
<feature type="disulfide bond" evidence="15">
    <location>
        <begin position="1417"/>
        <end position="1426"/>
    </location>
</feature>
<feature type="disulfide bond" evidence="15">
    <location>
        <begin position="1537"/>
        <end position="1554"/>
    </location>
</feature>
<evidence type="ECO:0000313" key="23">
    <source>
        <dbReference type="EMBL" id="KAJ1523516.1"/>
    </source>
</evidence>
<dbReference type="PROSITE" id="PS51115">
    <property type="entry name" value="LAMININ_IVA"/>
    <property type="match status" value="1"/>
</dbReference>
<evidence type="ECO:0000256" key="18">
    <source>
        <dbReference type="SAM" id="SignalP"/>
    </source>
</evidence>
<gene>
    <name evidence="23" type="ORF">ONE63_001368</name>
</gene>
<feature type="disulfide bond" evidence="15">
    <location>
        <begin position="714"/>
        <end position="723"/>
    </location>
</feature>
<feature type="domain" description="Laminin EGF-like" evidence="20">
    <location>
        <begin position="1824"/>
        <end position="1873"/>
    </location>
</feature>
<feature type="disulfide bond" evidence="15">
    <location>
        <begin position="2052"/>
        <end position="2061"/>
    </location>
</feature>
<dbReference type="GO" id="GO:0016477">
    <property type="term" value="P:cell migration"/>
    <property type="evidence" value="ECO:0007669"/>
    <property type="project" value="UniProtKB-ARBA"/>
</dbReference>
<keyword evidence="5 18" id="KW-0732">Signal</keyword>
<dbReference type="FunFam" id="2.10.25.10:FF:000224">
    <property type="entry name" value="Usherin"/>
    <property type="match status" value="1"/>
</dbReference>
<dbReference type="FunFam" id="2.10.25.10:FF:000106">
    <property type="entry name" value="Heparan sulfate proteoglycan 2"/>
    <property type="match status" value="1"/>
</dbReference>
<dbReference type="InterPro" id="IPR000034">
    <property type="entry name" value="Laminin_IV"/>
</dbReference>
<feature type="domain" description="Laminin EGF-like" evidence="20">
    <location>
        <begin position="461"/>
        <end position="506"/>
    </location>
</feature>
<feature type="disulfide bond" evidence="14">
    <location>
        <begin position="3222"/>
        <end position="3249"/>
    </location>
</feature>
<feature type="disulfide bond" evidence="15">
    <location>
        <begin position="1398"/>
        <end position="1415"/>
    </location>
</feature>
<comment type="subcellular location">
    <subcellularLocation>
        <location evidence="2">Cell projection</location>
    </subcellularLocation>
    <subcellularLocation>
        <location evidence="1">Secreted</location>
        <location evidence="1">Extracellular space</location>
        <location evidence="1">Extracellular matrix</location>
        <location evidence="1">Basement membrane</location>
    </subcellularLocation>
</comment>
<dbReference type="Proteomes" id="UP001075354">
    <property type="component" value="Chromosome 10"/>
</dbReference>
<feature type="domain" description="Laminin EGF-like" evidence="20">
    <location>
        <begin position="507"/>
        <end position="552"/>
    </location>
</feature>
<dbReference type="FunFam" id="2.10.25.10:FF:000083">
    <property type="entry name" value="Laminin subunit alpha"/>
    <property type="match status" value="1"/>
</dbReference>
<dbReference type="FunFam" id="2.60.120.200:FF:000160">
    <property type="entry name" value="Laminin subunit alpha-3"/>
    <property type="match status" value="1"/>
</dbReference>
<dbReference type="GO" id="GO:0009888">
    <property type="term" value="P:tissue development"/>
    <property type="evidence" value="ECO:0007669"/>
    <property type="project" value="TreeGrafter"/>
</dbReference>
<dbReference type="FunFam" id="2.10.25.10:FF:000011">
    <property type="entry name" value="Cadherin EGF LAG seven-pass G-type receptor"/>
    <property type="match status" value="1"/>
</dbReference>
<feature type="domain" description="Laminin G" evidence="19">
    <location>
        <begin position="3317"/>
        <end position="3495"/>
    </location>
</feature>
<evidence type="ECO:0000259" key="19">
    <source>
        <dbReference type="PROSITE" id="PS50025"/>
    </source>
</evidence>
<feature type="chain" id="PRO_5043597071" description="Laminin subunit alpha" evidence="18">
    <location>
        <begin position="38"/>
        <end position="3682"/>
    </location>
</feature>
<evidence type="ECO:0000256" key="4">
    <source>
        <dbReference type="ARBA" id="ARBA00022530"/>
    </source>
</evidence>
<feature type="disulfide bond" evidence="15">
    <location>
        <begin position="461"/>
        <end position="473"/>
    </location>
</feature>
<feature type="disulfide bond" evidence="15">
    <location>
        <begin position="1968"/>
        <end position="1982"/>
    </location>
</feature>
<dbReference type="PANTHER" id="PTHR10574">
    <property type="entry name" value="NETRIN/LAMININ-RELATED"/>
    <property type="match status" value="1"/>
</dbReference>
<dbReference type="InterPro" id="IPR008211">
    <property type="entry name" value="Laminin_N"/>
</dbReference>
<dbReference type="SMART" id="SM00282">
    <property type="entry name" value="LamG"/>
    <property type="match status" value="5"/>
</dbReference>
<dbReference type="GO" id="GO:0048731">
    <property type="term" value="P:system development"/>
    <property type="evidence" value="ECO:0007669"/>
    <property type="project" value="UniProtKB-ARBA"/>
</dbReference>
<sequence>MRCWEGGGGGAGRGPVLAAAVVVAVLLALAAVPEVHAEVLTPPYFNLAENRRITASATCGEDTQGPELYCKLVGAVDKDTNINANTTNVCDFCDPSDSQKRHPAEYAVDGAETWWQSPPLSRGMKYNEVNLTIDLGQEFHVAYVFIKMANSPRPAVWVLERSTDNGKTYKPWQYFGDSPSECEVLFGPETLLPITRDDQVVCETEYSKIVPLEGGEIVVSFLNKRPSAHDFFNSTTLQEFTRATNVRLRFLRTKNLLGHLMSVARQDPTVTRRYFYSIKDISIGGRCVCNGHAENCDITDPNDQYKLLCRCKHNTHGANCEMCRPGFEQKRWRQSKHYELFQCEPCNCFGHSDQCIYDAGVDERRESIDIHGNYEGGGVCQNCRDNTEGINCNRCKPKYYRPYGKELNATDVCQPCECNDPRYTGNCAEGNGLCECKSNFTAPYCDRCNFGYYQYPECKQCECFINGTRGSECEANNGQCQCKPAYGGKFCRECSQEYFGYPNCTACDCNPVGSQSSVCEYESGKCPCRTNFGGRQCDQCANGYHSYPDCTFCKCDASGTLPEVCDKGTGLCLCKEGYDGERCDRCKPGYHGYPNCRPCNCSDIGSVSSVCDASGKCPCLQNFAGRTCDQCRSGYYRYPECLSCNCDAHGSFGLGCDANGLCQCRGNFEGARCDRCKEGLYNFPNCEECNCNPFGIESSFPGCGSLPQGELCQCKARVEGRICNECKPTYWDLQQYHRDGCQECNCHVPGSMGGINVCDTKTGQCLCKPSAGSRRCESCKDGSYNLSEHNLFGCTDCGCDIGGSVDDVCNKNSGQCVCHPRIMGRTCNEPIQLHYFPTLHHLKYEAENGFSPEGEIARYHWDTNVFANFSGKGYAFFAVPQNEIWYNVKIEKPSVYRLVLRYMNAGPDEERGHIAIIPESHTEPAQSFEVIFKPTNGTPAFSTATPPNNIPLHLVMDPGNWMVSIKYSRPQTLLLDYFVLLPAYYYEAGILVKPVSEPCTVGNQTLCQQYHYPKVGGCDIVRGETALIDDSGTRLPIREIYENDNHIETVGLSSKPAMLSASQNELHFDLTVSEPGKHILVINYITPLDVNASTNVILLIDNEADPQAGLPQAGQAVLYPCPYTTACRQAVIDDQRRVAPFRLDSNYIKLILKADGPANVAIDCVVAIPLEDWSLDYIQPKPLCIRKNGKCLSSNFPTPPDSKKIEPEGENLEDVSTIRPPMIADNASTLVYLDYQNPTVDVEGNVPEPGQYVFVVHYYQPDHPDFKFLLGYKLDTVVQNGQHHEGKLPILHCPSNSGCRSVIQQSDGSNRTLLSDSFILSLKQPTRNGVWIDYILVVPAEQYNDDMLDQDDLDQAGVFISQCGQNHFYIDPKTKGFCREAVFSLTSAYNSGALPCACDYLGSTSFECDKFGGQCPCKANVVGRQCTECKNGYYDFPDCKPCDCPPNLTCDGKTGQCNCAKKIKGSKCDQCEENTFNLDPFFGCTDCDCSPLGVLNNNLQCDTLNGSCLCKPNIVGRHCDKCVSGYWLFPQCHICDCDLRGSTEEICDQTTAQCHCKSNVEGEACDVCKDGTFDIQANNIEGCTKCFCFGKTSRCNSASLFRAQIQSLDDWELATVTHQPTVVITPLSRRPDPPGADGLIADLTDKDAFDKVTFFKAPRNYYGNMLTAYGGNLNYTLFYTTGLFGESVLAPDVILHGSATNQYLLHFSDEQPAQSVKYDGSLVIMESNFVLSNGLHVTREVLMQTLQSLDEIYIRATYWEGTVTSRLLNVSLDTAQEQYNPNGVAHAVEQCLCPPGYTGLSCEVCAPGFYRSQAGPYGGYCVPCQCNQHSDVCDPVTGLCTDCQNNTIGDHCEECAMGYYGDATRGLPDDCLICACPLPITSNNFASGCFVSPDGNSISCECKEGYYGAQCESCAAGYYGRPHIQGDYCKPCVCNNNIDPGDANSCDSVTGECMTCLNNTFGESCQYCAPGFYGDAIVRKDCQNCICDKCGTAQCNNYSGICECLPNVAGEKCDTCAPDHFGFSTCHGCSPCDCQEASDSTQCDDVTGQCRCKPGVTGRTCDRCKPGYWNYGPNGCVSCGCNEEYSRGFGCNAATGQCECLPGVTGEKCDHCPYRWVLKENEGCFECDACTHGLLNVTDQLAATIDPQRADFESAAASHFTQKRLEYINETAFDMAPIVQNLERVDLSPITKSVQDLTNDAELHNRSGAYKLETAEQSATAGSTVHFALLDLEKSMVAASDQAEATIQEINNITFSLEAGSGPQTDYSIRLGEKLLKEIEEQEFSDPEDEANRMLVKAEQLKENMSKYAEPVNNQSVLLNELQKQLDEFDKKLDDMRNNSDSFLKQVIETNRLNQKNKDANMKNKLNRVTTLAQAAQDVLDEAKKLLNETATLIVDTERDYRAIEVEAARISATKSTINDSLTEQGVKLSELDDDKNGADVHADVLVRRAGELEKQLSPARDQSQYALTAANAYVDIVNATQEALKIAQEAFEAAKNASELLAGLGDKTVQSQLRSMELLENARERLENAQGTLAPKLKQAKGNVMFVKDLTNSGEKGIDDIERGLVNIPSQSLVDPVNRAKDESTRAQESVKEALEDIDDILAQLPDRSQEAYQVPKDVDDSRTAMSQAASQLKNLPSAMSFDETVAQVDDRQRALNASAGTARDSIEDLKRKVAEARETTNRIKVGVRFYEDTTLQLRNPESLSQQTTSSRLSVFFNTSQPNGFLLYLGNEKDSNRKLRRTKTDDFLALVIENGYPVLTVDLGSRPPPSQPPQPAQRIIVNKIVSDGKWYQAIIERTGKSARLTIREEDNEGQEHSYTKEDVINGTNSILNLDPEQSRLFVGGLPTSFKIQDDVKQSSFVGEMEDLVVGDTPVSLWNFVDGANNHVGSRERKKLLNLTPNTGYRFNGSGFVGLDARSYLQRDRTSVQFKFQTKVRNGLLFLTGKDSQYLSVELRDGRVLYQFNLDDGHVRILSPDGEKYNDGKWHTVEAGREHTAGILKVDGRESDRAQTGGSTKELIPSNEMYFGGYPGSHFYPDVTNIDFDGCIDHVQIESATVDLSKNVKASGVSPGCPPKFVGQVSFSEKAPGYLRWPRVNAFDEIQLNLRFKTSSISNQLIAYITDEDQTSFLSLSMVNGTLILRSKNTDVHSFPTQYNDGQWHVVTATYDRNGLQLDVDDFEMFNIPNPGYPVIQDGSLFFGGLPKDYVVSSGASASTSPFVGCIADATIGQTLINFANVTDRRNVSFNKCPLGSDPVDYSSTSYDEDEIIDQEVESEHVPQSTVPTPTSPSTPAPTPAGQCVLPYSPASDPDVREESGMRFGTKRFSHYEFGSLPRASKHSFELSIEFKTEQSNGTIFFVSDKNYVDHIALYLIKGKVHYSFNCGSGAALLDSRNAYNDNEWHTVVFSRTEMEGKLIIDEELVASGSSLGNTKTLNVEPPFLLGSLSLPVSNALKEKNSSISILSNIPGFVGCLRSFRMGKKPVVNITYSDGVLPCSDKIEKGFFIGSEGGYIKALDKFRVGYDIDLSLEVRSRDTSGILVAIHGAKDYMILQMVNGTIRFTVDNGHGPITVQYVPAQPQDVCDGQWYKIQAVKSKNVVTLGVGDFFVDPFVGTGGNESTDTLHPLYIGGVPKPRGLRGVETFKQFVGCIRNVAISRDGKNIPVKLNAAKAYGSVISNVCPTI</sequence>
<dbReference type="Gene3D" id="2.60.120.260">
    <property type="entry name" value="Galactose-binding domain-like"/>
    <property type="match status" value="1"/>
</dbReference>
<feature type="disulfide bond" evidence="15">
    <location>
        <begin position="644"/>
        <end position="656"/>
    </location>
</feature>
<evidence type="ECO:0000313" key="24">
    <source>
        <dbReference type="Proteomes" id="UP001075354"/>
    </source>
</evidence>
<dbReference type="InterPro" id="IPR056863">
    <property type="entry name" value="LMN_ATRN_NET-like_EGF"/>
</dbReference>
<feature type="region of interest" description="Disordered" evidence="17">
    <location>
        <begin position="3273"/>
        <end position="3299"/>
    </location>
</feature>
<evidence type="ECO:0000256" key="5">
    <source>
        <dbReference type="ARBA" id="ARBA00022729"/>
    </source>
</evidence>
<evidence type="ECO:0000256" key="3">
    <source>
        <dbReference type="ARBA" id="ARBA00022525"/>
    </source>
</evidence>
<dbReference type="PRINTS" id="PR00011">
    <property type="entry name" value="EGFLAMININ"/>
</dbReference>
<comment type="caution">
    <text evidence="23">The sequence shown here is derived from an EMBL/GenBank/DDBJ whole genome shotgun (WGS) entry which is preliminary data.</text>
</comment>
<dbReference type="GO" id="GO:0030054">
    <property type="term" value="C:cell junction"/>
    <property type="evidence" value="ECO:0007669"/>
    <property type="project" value="UniProtKB-ARBA"/>
</dbReference>
<feature type="domain" description="Laminin G" evidence="19">
    <location>
        <begin position="3501"/>
        <end position="3679"/>
    </location>
</feature>
<keyword evidence="24" id="KW-1185">Reference proteome</keyword>
<evidence type="ECO:0000259" key="20">
    <source>
        <dbReference type="PROSITE" id="PS50027"/>
    </source>
</evidence>
<feature type="domain" description="Laminin EGF-like" evidence="20">
    <location>
        <begin position="1396"/>
        <end position="1441"/>
    </location>
</feature>
<evidence type="ECO:0000256" key="8">
    <source>
        <dbReference type="ARBA" id="ARBA00022889"/>
    </source>
</evidence>
<feature type="disulfide bond" evidence="15">
    <location>
        <begin position="664"/>
        <end position="673"/>
    </location>
</feature>
<feature type="disulfide bond" evidence="15">
    <location>
        <begin position="574"/>
        <end position="583"/>
    </location>
</feature>
<dbReference type="SMART" id="SM00281">
    <property type="entry name" value="LamB"/>
    <property type="match status" value="1"/>
</dbReference>
<dbReference type="InterPro" id="IPR013320">
    <property type="entry name" value="ConA-like_dom_sf"/>
</dbReference>
<feature type="disulfide bond" evidence="15">
    <location>
        <begin position="2004"/>
        <end position="2013"/>
    </location>
</feature>
<feature type="signal peptide" evidence="18">
    <location>
        <begin position="1"/>
        <end position="37"/>
    </location>
</feature>
<feature type="disulfide bond" evidence="15">
    <location>
        <begin position="528"/>
        <end position="537"/>
    </location>
</feature>
<evidence type="ECO:0000256" key="7">
    <source>
        <dbReference type="ARBA" id="ARBA00022869"/>
    </source>
</evidence>
<feature type="disulfide bond" evidence="15">
    <location>
        <begin position="509"/>
        <end position="526"/>
    </location>
</feature>
<feature type="disulfide bond" evidence="15">
    <location>
        <begin position="553"/>
        <end position="565"/>
    </location>
</feature>
<dbReference type="GO" id="GO:0009887">
    <property type="term" value="P:animal organ morphogenesis"/>
    <property type="evidence" value="ECO:0007669"/>
    <property type="project" value="TreeGrafter"/>
</dbReference>
<proteinExistence type="predicted"/>
<keyword evidence="13 15" id="KW-0424">Laminin EGF-like domain</keyword>
<dbReference type="InterPro" id="IPR009254">
    <property type="entry name" value="Laminin_aI"/>
</dbReference>
<dbReference type="Gene3D" id="2.10.25.10">
    <property type="entry name" value="Laminin"/>
    <property type="match status" value="19"/>
</dbReference>
<evidence type="ECO:0000256" key="17">
    <source>
        <dbReference type="SAM" id="MobiDB-lite"/>
    </source>
</evidence>
<dbReference type="Pfam" id="PF00055">
    <property type="entry name" value="Laminin_N"/>
    <property type="match status" value="1"/>
</dbReference>
<dbReference type="GO" id="GO:0007155">
    <property type="term" value="P:cell adhesion"/>
    <property type="evidence" value="ECO:0007669"/>
    <property type="project" value="UniProtKB-KW"/>
</dbReference>
<feature type="domain" description="Laminin EGF-like" evidence="20">
    <location>
        <begin position="1932"/>
        <end position="1984"/>
    </location>
</feature>
<dbReference type="SUPFAM" id="SSF49899">
    <property type="entry name" value="Concanavalin A-like lectins/glucanases"/>
    <property type="match status" value="5"/>
</dbReference>
<feature type="domain" description="Laminin EGF-like" evidence="20">
    <location>
        <begin position="1535"/>
        <end position="1585"/>
    </location>
</feature>
<dbReference type="GO" id="GO:0042995">
    <property type="term" value="C:cell projection"/>
    <property type="evidence" value="ECO:0007669"/>
    <property type="project" value="UniProtKB-SubCell"/>
</dbReference>
<evidence type="ECO:0000256" key="15">
    <source>
        <dbReference type="PROSITE-ProRule" id="PRU00460"/>
    </source>
</evidence>
<dbReference type="SUPFAM" id="SSF57196">
    <property type="entry name" value="EGF/Laminin"/>
    <property type="match status" value="17"/>
</dbReference>
<dbReference type="EMBL" id="JAPTSV010000010">
    <property type="protein sequence ID" value="KAJ1523516.1"/>
    <property type="molecule type" value="Genomic_DNA"/>
</dbReference>
<dbReference type="FunFam" id="2.10.25.10:FF:000090">
    <property type="entry name" value="laminin subunit alpha"/>
    <property type="match status" value="1"/>
</dbReference>
<evidence type="ECO:0000256" key="10">
    <source>
        <dbReference type="ARBA" id="ARBA00023157"/>
    </source>
</evidence>
<dbReference type="SMART" id="SM00180">
    <property type="entry name" value="EGF_Lam"/>
    <property type="match status" value="22"/>
</dbReference>
<feature type="coiled-coil region" evidence="16">
    <location>
        <begin position="2478"/>
        <end position="2530"/>
    </location>
</feature>
<accession>A0AAV7XBW0</accession>
<evidence type="ECO:0000256" key="2">
    <source>
        <dbReference type="ARBA" id="ARBA00004316"/>
    </source>
</evidence>
<evidence type="ECO:0008006" key="25">
    <source>
        <dbReference type="Google" id="ProtNLM"/>
    </source>
</evidence>
<dbReference type="GO" id="GO:0048468">
    <property type="term" value="P:cell development"/>
    <property type="evidence" value="ECO:0007669"/>
    <property type="project" value="UniProtKB-ARBA"/>
</dbReference>
<dbReference type="FunFam" id="2.60.120.260:FF:000092">
    <property type="entry name" value="Laminin subunit alpha-3"/>
    <property type="match status" value="1"/>
</dbReference>
<feature type="domain" description="Laminin G" evidence="19">
    <location>
        <begin position="2902"/>
        <end position="3073"/>
    </location>
</feature>
<feature type="domain" description="Laminin G" evidence="19">
    <location>
        <begin position="3080"/>
        <end position="3249"/>
    </location>
</feature>